<dbReference type="Pfam" id="PF00153">
    <property type="entry name" value="Mito_carr"/>
    <property type="match status" value="3"/>
</dbReference>
<evidence type="ECO:0000313" key="14">
    <source>
        <dbReference type="EMBL" id="KAH9843346.1"/>
    </source>
</evidence>
<keyword evidence="3 12" id="KW-0813">Transport</keyword>
<dbReference type="FunFam" id="1.50.40.10:FF:000076">
    <property type="entry name" value="Mitochondrial phosphate carrier protein 2"/>
    <property type="match status" value="1"/>
</dbReference>
<evidence type="ECO:0000256" key="6">
    <source>
        <dbReference type="ARBA" id="ARBA00022792"/>
    </source>
</evidence>
<evidence type="ECO:0000256" key="8">
    <source>
        <dbReference type="ARBA" id="ARBA00023128"/>
    </source>
</evidence>
<keyword evidence="4 11" id="KW-0812">Transmembrane</keyword>
<dbReference type="GO" id="GO:1990547">
    <property type="term" value="P:mitochondrial phosphate ion transmembrane transport"/>
    <property type="evidence" value="ECO:0007669"/>
    <property type="project" value="InterPro"/>
</dbReference>
<evidence type="ECO:0000256" key="5">
    <source>
        <dbReference type="ARBA" id="ARBA00022737"/>
    </source>
</evidence>
<gene>
    <name evidence="14" type="ORF">Tdes44962_MAKER07473</name>
</gene>
<evidence type="ECO:0000256" key="1">
    <source>
        <dbReference type="ARBA" id="ARBA00004448"/>
    </source>
</evidence>
<dbReference type="InterPro" id="IPR023395">
    <property type="entry name" value="MCP_dom_sf"/>
</dbReference>
<sequence>MPSLFPTASVLSATFGNATPHPTRRAPAPRRPPQARPELYQSWSVSEDAQRKTQQLSDAAVKEFNKASDVAQAKAGKIDLYSGKYYATCTFGGALACGLTHWAVTPLDLVKCRRQVDSKLYKGNFDGWRKIIAADGYPGIYTGGAPTFFGYSIQGALKYGLYEYFKKFYSDLAGPEAAVNYKTGIYLAGSASAEFFADIGLCPLEAVKVRNQTSMPPFSKGTFDGISKIVAAEGFGGLYKGLYPLWGRQIPYTMMKFASFETIVEMIYHRLPGQKSDYSKGAQTGVAFTGGYLAGILCAIVSHPADVMVSKLNSNRLPGEGAGAAIGRIYKDIGFSGLWNGLPVRIVMIGTLTGLQWMIYDSFKIFMGLPTTGGSRRQRRRSRGCTRLEQKVNEADPVMTDMAGGCHHHL</sequence>
<organism evidence="14 15">
    <name type="scientific">Teratosphaeria destructans</name>
    <dbReference type="NCBI Taxonomy" id="418781"/>
    <lineage>
        <taxon>Eukaryota</taxon>
        <taxon>Fungi</taxon>
        <taxon>Dikarya</taxon>
        <taxon>Ascomycota</taxon>
        <taxon>Pezizomycotina</taxon>
        <taxon>Dothideomycetes</taxon>
        <taxon>Dothideomycetidae</taxon>
        <taxon>Mycosphaerellales</taxon>
        <taxon>Teratosphaeriaceae</taxon>
        <taxon>Teratosphaeria</taxon>
    </lineage>
</organism>
<keyword evidence="15" id="KW-1185">Reference proteome</keyword>
<dbReference type="PANTHER" id="PTHR45671">
    <property type="entry name" value="SOLUTE CARRIER FAMILY 25 (MITOCHONDRIAL CARRIER PHOSPHATE CARRIER), MEMBER 3, LIKE-RELATED-RELATED"/>
    <property type="match status" value="1"/>
</dbReference>
<evidence type="ECO:0000256" key="12">
    <source>
        <dbReference type="RuleBase" id="RU000488"/>
    </source>
</evidence>
<dbReference type="OrthoDB" id="427452at2759"/>
<comment type="subcellular location">
    <subcellularLocation>
        <location evidence="1">Mitochondrion inner membrane</location>
        <topology evidence="1">Multi-pass membrane protein</topology>
    </subcellularLocation>
</comment>
<accession>A0A9W7SZ39</accession>
<dbReference type="GO" id="GO:0005743">
    <property type="term" value="C:mitochondrial inner membrane"/>
    <property type="evidence" value="ECO:0007669"/>
    <property type="project" value="UniProtKB-SubCell"/>
</dbReference>
<proteinExistence type="inferred from homology"/>
<dbReference type="Gene3D" id="1.50.40.10">
    <property type="entry name" value="Mitochondrial carrier domain"/>
    <property type="match status" value="1"/>
</dbReference>
<dbReference type="Proteomes" id="UP001138500">
    <property type="component" value="Unassembled WGS sequence"/>
</dbReference>
<dbReference type="InterPro" id="IPR044677">
    <property type="entry name" value="SLC25A3/Pic2/Mir1-like"/>
</dbReference>
<evidence type="ECO:0000256" key="10">
    <source>
        <dbReference type="ARBA" id="ARBA00054508"/>
    </source>
</evidence>
<feature type="repeat" description="Solcar" evidence="11">
    <location>
        <begin position="181"/>
        <end position="266"/>
    </location>
</feature>
<evidence type="ECO:0000313" key="15">
    <source>
        <dbReference type="Proteomes" id="UP001138500"/>
    </source>
</evidence>
<protein>
    <submittedName>
        <fullName evidence="14">Mitochondrial phosphate carrier protein 3, mitochondrial</fullName>
    </submittedName>
</protein>
<dbReference type="InterPro" id="IPR018108">
    <property type="entry name" value="MCP_transmembrane"/>
</dbReference>
<feature type="repeat" description="Solcar" evidence="11">
    <location>
        <begin position="282"/>
        <end position="366"/>
    </location>
</feature>
<comment type="caution">
    <text evidence="14">The sequence shown here is derived from an EMBL/GenBank/DDBJ whole genome shotgun (WGS) entry which is preliminary data.</text>
</comment>
<reference evidence="14 15" key="2">
    <citation type="journal article" date="2021" name="Curr. Genet.">
        <title>Genetic response to nitrogen starvation in the aggressive Eucalyptus foliar pathogen Teratosphaeria destructans.</title>
        <authorList>
            <person name="Havenga M."/>
            <person name="Wingfield B.D."/>
            <person name="Wingfield M.J."/>
            <person name="Dreyer L.L."/>
            <person name="Roets F."/>
            <person name="Aylward J."/>
        </authorList>
    </citation>
    <scope>NUCLEOTIDE SEQUENCE [LARGE SCALE GENOMIC DNA]</scope>
    <source>
        <strain evidence="14">CMW44962</strain>
    </source>
</reference>
<evidence type="ECO:0000256" key="13">
    <source>
        <dbReference type="SAM" id="MobiDB-lite"/>
    </source>
</evidence>
<keyword evidence="5" id="KW-0677">Repeat</keyword>
<comment type="similarity">
    <text evidence="2 12">Belongs to the mitochondrial carrier (TC 2.A.29) family.</text>
</comment>
<keyword evidence="7" id="KW-1133">Transmembrane helix</keyword>
<evidence type="ECO:0000256" key="11">
    <source>
        <dbReference type="PROSITE-ProRule" id="PRU00282"/>
    </source>
</evidence>
<feature type="repeat" description="Solcar" evidence="11">
    <location>
        <begin position="84"/>
        <end position="168"/>
    </location>
</feature>
<evidence type="ECO:0000256" key="3">
    <source>
        <dbReference type="ARBA" id="ARBA00022448"/>
    </source>
</evidence>
<reference evidence="14 15" key="1">
    <citation type="journal article" date="2018" name="IMA Fungus">
        <title>IMA Genome-F 10: Nine draft genome sequences of Claviceps purpurea s.lat., including C. arundinis, C. humidiphila, and C. cf. spartinae, pseudomolecules for the pitch canker pathogen Fusarium circinatum, draft genome of Davidsoniella eucalypti, Grosmannia galeiformis, Quambalaria eucalypti, and Teratosphaeria destructans.</title>
        <authorList>
            <person name="Wingfield B.D."/>
            <person name="Liu M."/>
            <person name="Nguyen H.D."/>
            <person name="Lane F.A."/>
            <person name="Morgan S.W."/>
            <person name="De Vos L."/>
            <person name="Wilken P.M."/>
            <person name="Duong T.A."/>
            <person name="Aylward J."/>
            <person name="Coetzee M.P."/>
            <person name="Dadej K."/>
            <person name="De Beer Z.W."/>
            <person name="Findlay W."/>
            <person name="Havenga M."/>
            <person name="Kolarik M."/>
            <person name="Menzies J.G."/>
            <person name="Naidoo K."/>
            <person name="Pochopski O."/>
            <person name="Shoukouhi P."/>
            <person name="Santana Q.C."/>
            <person name="Seifert K.A."/>
            <person name="Soal N."/>
            <person name="Steenkamp E.T."/>
            <person name="Tatham C.T."/>
            <person name="van der Nest M.A."/>
            <person name="Wingfield M.J."/>
        </authorList>
    </citation>
    <scope>NUCLEOTIDE SEQUENCE [LARGE SCALE GENOMIC DNA]</scope>
    <source>
        <strain evidence="14">CMW44962</strain>
    </source>
</reference>
<dbReference type="FunFam" id="1.50.40.10:FF:000131">
    <property type="entry name" value="Mitochondrial phosphate carrier protein 2"/>
    <property type="match status" value="1"/>
</dbReference>
<keyword evidence="9 11" id="KW-0472">Membrane</keyword>
<evidence type="ECO:0000256" key="9">
    <source>
        <dbReference type="ARBA" id="ARBA00023136"/>
    </source>
</evidence>
<dbReference type="AlphaFoldDB" id="A0A9W7SZ39"/>
<name>A0A9W7SZ39_9PEZI</name>
<dbReference type="PANTHER" id="PTHR45671:SF10">
    <property type="entry name" value="SOLUTE CARRIER FAMILY 25 MEMBER 3"/>
    <property type="match status" value="1"/>
</dbReference>
<dbReference type="SUPFAM" id="SSF103506">
    <property type="entry name" value="Mitochondrial carrier"/>
    <property type="match status" value="1"/>
</dbReference>
<keyword evidence="8" id="KW-0496">Mitochondrion</keyword>
<evidence type="ECO:0000256" key="4">
    <source>
        <dbReference type="ARBA" id="ARBA00022692"/>
    </source>
</evidence>
<comment type="function">
    <text evidence="10">Transport of phosphate groups from the cytosol to the mitochondrial matrix.</text>
</comment>
<keyword evidence="6" id="KW-0999">Mitochondrion inner membrane</keyword>
<evidence type="ECO:0000256" key="2">
    <source>
        <dbReference type="ARBA" id="ARBA00006375"/>
    </source>
</evidence>
<dbReference type="EMBL" id="RIBY02000380">
    <property type="protein sequence ID" value="KAH9843346.1"/>
    <property type="molecule type" value="Genomic_DNA"/>
</dbReference>
<evidence type="ECO:0000256" key="7">
    <source>
        <dbReference type="ARBA" id="ARBA00022989"/>
    </source>
</evidence>
<dbReference type="GO" id="GO:0005315">
    <property type="term" value="F:phosphate transmembrane transporter activity"/>
    <property type="evidence" value="ECO:0007669"/>
    <property type="project" value="InterPro"/>
</dbReference>
<dbReference type="GO" id="GO:0035434">
    <property type="term" value="P:copper ion transmembrane transport"/>
    <property type="evidence" value="ECO:0007669"/>
    <property type="project" value="UniProtKB-ARBA"/>
</dbReference>
<dbReference type="PROSITE" id="PS50920">
    <property type="entry name" value="SOLCAR"/>
    <property type="match status" value="3"/>
</dbReference>
<feature type="region of interest" description="Disordered" evidence="13">
    <location>
        <begin position="13"/>
        <end position="46"/>
    </location>
</feature>